<evidence type="ECO:0000313" key="2">
    <source>
        <dbReference type="Proteomes" id="UP000887565"/>
    </source>
</evidence>
<dbReference type="AlphaFoldDB" id="A0A915IYM5"/>
<evidence type="ECO:0000313" key="3">
    <source>
        <dbReference type="WBParaSite" id="nRc.2.0.1.t18924-RA"/>
    </source>
</evidence>
<sequence length="99" mass="11322">MLASPPYPPRMDPSVQFFSLGILHGKVLINFFSHLRVRITMAIHIHATNASLALYQYFQDQYCTICTHLTYYGNTKICILKHADTILDILLQCFESSIS</sequence>
<keyword evidence="1" id="KW-0472">Membrane</keyword>
<proteinExistence type="predicted"/>
<keyword evidence="2" id="KW-1185">Reference proteome</keyword>
<dbReference type="Proteomes" id="UP000887565">
    <property type="component" value="Unplaced"/>
</dbReference>
<accession>A0A915IYM5</accession>
<name>A0A915IYM5_ROMCU</name>
<evidence type="ECO:0000256" key="1">
    <source>
        <dbReference type="SAM" id="Phobius"/>
    </source>
</evidence>
<organism evidence="2 3">
    <name type="scientific">Romanomermis culicivorax</name>
    <name type="common">Nematode worm</name>
    <dbReference type="NCBI Taxonomy" id="13658"/>
    <lineage>
        <taxon>Eukaryota</taxon>
        <taxon>Metazoa</taxon>
        <taxon>Ecdysozoa</taxon>
        <taxon>Nematoda</taxon>
        <taxon>Enoplea</taxon>
        <taxon>Dorylaimia</taxon>
        <taxon>Mermithida</taxon>
        <taxon>Mermithoidea</taxon>
        <taxon>Mermithidae</taxon>
        <taxon>Romanomermis</taxon>
    </lineage>
</organism>
<keyword evidence="1" id="KW-0812">Transmembrane</keyword>
<feature type="transmembrane region" description="Helical" evidence="1">
    <location>
        <begin position="15"/>
        <end position="32"/>
    </location>
</feature>
<protein>
    <submittedName>
        <fullName evidence="3">Uncharacterized protein</fullName>
    </submittedName>
</protein>
<keyword evidence="1" id="KW-1133">Transmembrane helix</keyword>
<reference evidence="3" key="1">
    <citation type="submission" date="2022-11" db="UniProtKB">
        <authorList>
            <consortium name="WormBaseParasite"/>
        </authorList>
    </citation>
    <scope>IDENTIFICATION</scope>
</reference>
<dbReference type="WBParaSite" id="nRc.2.0.1.t18924-RA">
    <property type="protein sequence ID" value="nRc.2.0.1.t18924-RA"/>
    <property type="gene ID" value="nRc.2.0.1.g18924"/>
</dbReference>